<dbReference type="AlphaFoldDB" id="A0A5J4PLZ7"/>
<sequence length="45" mass="5173">IGEKTIADAVLDRIVHQAVRVELFGDSLRKTKSKRLFIFVNNKFV</sequence>
<gene>
    <name evidence="2" type="ORF">EZS27_039040</name>
</gene>
<organism evidence="2">
    <name type="scientific">termite gut metagenome</name>
    <dbReference type="NCBI Taxonomy" id="433724"/>
    <lineage>
        <taxon>unclassified sequences</taxon>
        <taxon>metagenomes</taxon>
        <taxon>organismal metagenomes</taxon>
    </lineage>
</organism>
<dbReference type="InterPro" id="IPR002611">
    <property type="entry name" value="IstB_ATP-bd"/>
</dbReference>
<feature type="domain" description="IstB-like ATP-binding" evidence="1">
    <location>
        <begin position="2"/>
        <end position="34"/>
    </location>
</feature>
<dbReference type="GO" id="GO:0005524">
    <property type="term" value="F:ATP binding"/>
    <property type="evidence" value="ECO:0007669"/>
    <property type="project" value="InterPro"/>
</dbReference>
<evidence type="ECO:0000259" key="1">
    <source>
        <dbReference type="Pfam" id="PF01695"/>
    </source>
</evidence>
<name>A0A5J4PLZ7_9ZZZZ</name>
<comment type="caution">
    <text evidence="2">The sequence shown here is derived from an EMBL/GenBank/DDBJ whole genome shotgun (WGS) entry which is preliminary data.</text>
</comment>
<accession>A0A5J4PLZ7</accession>
<dbReference type="Pfam" id="PF01695">
    <property type="entry name" value="IstB_IS21"/>
    <property type="match status" value="1"/>
</dbReference>
<dbReference type="EMBL" id="SNRY01007929">
    <property type="protein sequence ID" value="KAA6309473.1"/>
    <property type="molecule type" value="Genomic_DNA"/>
</dbReference>
<reference evidence="2" key="1">
    <citation type="submission" date="2019-03" db="EMBL/GenBank/DDBJ databases">
        <title>Single cell metagenomics reveals metabolic interactions within the superorganism composed of flagellate Streblomastix strix and complex community of Bacteroidetes bacteria on its surface.</title>
        <authorList>
            <person name="Treitli S.C."/>
            <person name="Kolisko M."/>
            <person name="Husnik F."/>
            <person name="Keeling P."/>
            <person name="Hampl V."/>
        </authorList>
    </citation>
    <scope>NUCLEOTIDE SEQUENCE</scope>
    <source>
        <strain evidence="2">STM</strain>
    </source>
</reference>
<evidence type="ECO:0000313" key="2">
    <source>
        <dbReference type="EMBL" id="KAA6309473.1"/>
    </source>
</evidence>
<protein>
    <recommendedName>
        <fullName evidence="1">IstB-like ATP-binding domain-containing protein</fullName>
    </recommendedName>
</protein>
<feature type="non-terminal residue" evidence="2">
    <location>
        <position position="1"/>
    </location>
</feature>
<proteinExistence type="predicted"/>